<keyword evidence="3" id="KW-1185">Reference proteome</keyword>
<dbReference type="PANTHER" id="PTHR47938">
    <property type="entry name" value="RESPIRATORY COMPLEX I CHAPERONE (CIA84), PUTATIVE (AFU_ORTHOLOGUE AFUA_2G06020)-RELATED"/>
    <property type="match status" value="1"/>
</dbReference>
<dbReference type="AlphaFoldDB" id="A0A0D0U3F0"/>
<dbReference type="Gene3D" id="1.25.40.10">
    <property type="entry name" value="Tetratricopeptide repeat domain"/>
    <property type="match status" value="2"/>
</dbReference>
<sequence>MPFRARCNPANLLQRRHAVLALRKARTPLLSSAQLIQEPIRNDAMHHIRLSSTTSLLSPFTSFFSRVRKSQTPEAAAEDFSNALETRSFEAMSKAYGVVVNDPIPSNLLSEEQLLNAMKALAESTAKTPKAIRLLQRIYADFPTRFGYLVRQDHKHIVLQGLVNCGMVREALEIALSMDPKDVNWRLMLRAAVDANVALSDIIVQQFRQTTRPDQEDYILFLRIIRSHPSQDKMRLDRLLAEMEQKGIIDDQNIQAEVMQVYIAFGELEKSKQIMEKWDFLTLEDIGPRMWDAQVQYFIAVHDFSKLRTAVLSMRDAGHTVQQDAILALTLEQLNQFIDSKSKVLYSDVIAAIHAAEQMAGTEPGSKVWAKVIRHYLQNVRYREALEVAVRLYEECQGRGVALDVELARALIIPLCSSRKQNRLDDALRIYDQYMSLASSAELESENTRLRFAEVYEKLLVACARTQPPPMASVIRLLDDMRTLSLDFTPTNLISLLILLMRASPDHVSAYNVYSHFHALNPNAIDQAGFSAILTTFLNLSWKHSPLTPPDLFISMMKDMNRAGYSPSPYILSSLLKQYGQLATRARRGNSAESEESIRGIAKAIRDVHTLIKLDPLISPDVPLLTALMDAYGRVGAFFEAFEVWDELVQRRGREPRETVQEVYGAAINVMLDTCGWSYSLGKARKSWGWARRWGLVWEKKQWDGWIECLCRCGEMEEAGYVVLEEMGAETIPPPDKETVRLLYKFGRKQRERGRNVAGIDRLMVRVRERWPQWVEELSNERGLTRMSKRTE</sequence>
<dbReference type="PANTHER" id="PTHR47938:SF35">
    <property type="entry name" value="PENTATRICOPEPTIDE REPEAT-CONTAINING PROTEIN 4, MITOCHONDRIAL-RELATED"/>
    <property type="match status" value="1"/>
</dbReference>
<accession>A0A0D0U3F0</accession>
<dbReference type="InterPro" id="IPR002885">
    <property type="entry name" value="PPR_rpt"/>
</dbReference>
<evidence type="ECO:0000313" key="2">
    <source>
        <dbReference type="EMBL" id="KIR42688.1"/>
    </source>
</evidence>
<evidence type="ECO:0000313" key="3">
    <source>
        <dbReference type="Proteomes" id="UP000053392"/>
    </source>
</evidence>
<reference evidence="2 3" key="1">
    <citation type="submission" date="2015-01" db="EMBL/GenBank/DDBJ databases">
        <title>The Genome Sequence of Cryptococcus gattii Ram5.</title>
        <authorList>
            <consortium name="The Broad Institute Genomics Platform"/>
            <person name="Cuomo C."/>
            <person name="Litvintseva A."/>
            <person name="Chen Y."/>
            <person name="Heitman J."/>
            <person name="Sun S."/>
            <person name="Springer D."/>
            <person name="Dromer F."/>
            <person name="Young S."/>
            <person name="Zeng Q."/>
            <person name="Gargeya S."/>
            <person name="Abouelleil A."/>
            <person name="Alvarado L."/>
            <person name="Chapman S.B."/>
            <person name="Gainer-Dewar J."/>
            <person name="Goldberg J."/>
            <person name="Griggs A."/>
            <person name="Gujja S."/>
            <person name="Hansen M."/>
            <person name="Howarth C."/>
            <person name="Imamovic A."/>
            <person name="Larimer J."/>
            <person name="Murphy C."/>
            <person name="Naylor J."/>
            <person name="Pearson M."/>
            <person name="Priest M."/>
            <person name="Roberts A."/>
            <person name="Saif S."/>
            <person name="Shea T."/>
            <person name="Sykes S."/>
            <person name="Wortman J."/>
            <person name="Nusbaum C."/>
            <person name="Birren B."/>
        </authorList>
    </citation>
    <scope>NUCLEOTIDE SEQUENCE [LARGE SCALE GENOMIC DNA]</scope>
    <source>
        <strain evidence="2 3">Ram5</strain>
    </source>
</reference>
<protein>
    <submittedName>
        <fullName evidence="2">Unplaced genomic scaffold supercont1.2, whole genome shotgun sequence</fullName>
    </submittedName>
</protein>
<organism evidence="2 3">
    <name type="scientific">Cryptococcus deuterogattii Ram5</name>
    <dbReference type="NCBI Taxonomy" id="1296110"/>
    <lineage>
        <taxon>Eukaryota</taxon>
        <taxon>Fungi</taxon>
        <taxon>Dikarya</taxon>
        <taxon>Basidiomycota</taxon>
        <taxon>Agaricomycotina</taxon>
        <taxon>Tremellomycetes</taxon>
        <taxon>Tremellales</taxon>
        <taxon>Cryptococcaceae</taxon>
        <taxon>Cryptococcus</taxon>
        <taxon>Cryptococcus gattii species complex</taxon>
    </lineage>
</organism>
<name>A0A0D0U3F0_9TREE</name>
<dbReference type="HOGENOM" id="CLU_019520_0_0_1"/>
<dbReference type="Pfam" id="PF01535">
    <property type="entry name" value="PPR"/>
    <property type="match status" value="1"/>
</dbReference>
<dbReference type="GO" id="GO:0003729">
    <property type="term" value="F:mRNA binding"/>
    <property type="evidence" value="ECO:0007669"/>
    <property type="project" value="TreeGrafter"/>
</dbReference>
<feature type="repeat" description="PPR" evidence="1">
    <location>
        <begin position="621"/>
        <end position="656"/>
    </location>
</feature>
<proteinExistence type="predicted"/>
<dbReference type="PROSITE" id="PS51375">
    <property type="entry name" value="PPR"/>
    <property type="match status" value="1"/>
</dbReference>
<dbReference type="InterPro" id="IPR011990">
    <property type="entry name" value="TPR-like_helical_dom_sf"/>
</dbReference>
<dbReference type="OrthoDB" id="185373at2759"/>
<dbReference type="Proteomes" id="UP000053392">
    <property type="component" value="Unassembled WGS sequence"/>
</dbReference>
<evidence type="ECO:0000256" key="1">
    <source>
        <dbReference type="PROSITE-ProRule" id="PRU00708"/>
    </source>
</evidence>
<dbReference type="EMBL" id="KN847897">
    <property type="protein sequence ID" value="KIR42688.1"/>
    <property type="molecule type" value="Genomic_DNA"/>
</dbReference>
<gene>
    <name evidence="2" type="ORF">I313_00891</name>
</gene>